<comment type="caution">
    <text evidence="3">The sequence shown here is derived from an EMBL/GenBank/DDBJ whole genome shotgun (WGS) entry which is preliminary data.</text>
</comment>
<keyword evidence="2" id="KW-0472">Membrane</keyword>
<evidence type="ECO:0000313" key="4">
    <source>
        <dbReference type="Proteomes" id="UP000766486"/>
    </source>
</evidence>
<keyword evidence="2" id="KW-0812">Transmembrane</keyword>
<accession>A0ABY6V5W6</accession>
<organism evidence="3 4">
    <name type="scientific">Bionectria ochroleuca</name>
    <name type="common">Gliocladium roseum</name>
    <dbReference type="NCBI Taxonomy" id="29856"/>
    <lineage>
        <taxon>Eukaryota</taxon>
        <taxon>Fungi</taxon>
        <taxon>Dikarya</taxon>
        <taxon>Ascomycota</taxon>
        <taxon>Pezizomycotina</taxon>
        <taxon>Sordariomycetes</taxon>
        <taxon>Hypocreomycetidae</taxon>
        <taxon>Hypocreales</taxon>
        <taxon>Bionectriaceae</taxon>
        <taxon>Clonostachys</taxon>
    </lineage>
</organism>
<feature type="region of interest" description="Disordered" evidence="1">
    <location>
        <begin position="171"/>
        <end position="206"/>
    </location>
</feature>
<evidence type="ECO:0000256" key="1">
    <source>
        <dbReference type="SAM" id="MobiDB-lite"/>
    </source>
</evidence>
<dbReference type="EMBL" id="CABFNS010001100">
    <property type="protein sequence ID" value="VUC38091.1"/>
    <property type="molecule type" value="Genomic_DNA"/>
</dbReference>
<feature type="compositionally biased region" description="Basic and acidic residues" evidence="1">
    <location>
        <begin position="197"/>
        <end position="206"/>
    </location>
</feature>
<proteinExistence type="predicted"/>
<gene>
    <name evidence="3" type="ORF">CLO192961_LOCUS493802</name>
</gene>
<dbReference type="Proteomes" id="UP000766486">
    <property type="component" value="Unassembled WGS sequence"/>
</dbReference>
<name>A0ABY6V5W6_BIOOC</name>
<evidence type="ECO:0000313" key="3">
    <source>
        <dbReference type="EMBL" id="VUC38091.1"/>
    </source>
</evidence>
<keyword evidence="2" id="KW-1133">Transmembrane helix</keyword>
<keyword evidence="4" id="KW-1185">Reference proteome</keyword>
<sequence length="206" mass="23126">MAPSPYISSRSSEAGSHIQNMARAIMTRDSESEPDHKTTILLIVLGLCAFFLGLVTAFITYRRRQRNLQRMHDDALNDYQEAKLGMYESTTNLNGLTIETKHNGRASTILIRRDSNPMLANPNSPPNSPDNVPEIHITVPDEVDEKGQLRGPRVLVVRVGENATVGLEPMTEEQLPPYQKDDKNGFYSVDMDQIGGLKEKDRTQFQ</sequence>
<reference evidence="3 4" key="1">
    <citation type="submission" date="2019-06" db="EMBL/GenBank/DDBJ databases">
        <authorList>
            <person name="Broberg M."/>
        </authorList>
    </citation>
    <scope>NUCLEOTIDE SEQUENCE [LARGE SCALE GENOMIC DNA]</scope>
</reference>
<protein>
    <submittedName>
        <fullName evidence="3">Uncharacterized protein</fullName>
    </submittedName>
</protein>
<feature type="transmembrane region" description="Helical" evidence="2">
    <location>
        <begin position="40"/>
        <end position="61"/>
    </location>
</feature>
<evidence type="ECO:0000256" key="2">
    <source>
        <dbReference type="SAM" id="Phobius"/>
    </source>
</evidence>